<keyword evidence="1" id="KW-1133">Transmembrane helix</keyword>
<reference evidence="2 3" key="1">
    <citation type="submission" date="2019-08" db="EMBL/GenBank/DDBJ databases">
        <title>Whole genome of Aphis craccivora.</title>
        <authorList>
            <person name="Voronova N.V."/>
            <person name="Shulinski R.S."/>
            <person name="Bandarenka Y.V."/>
            <person name="Zhorov D.G."/>
            <person name="Warner D."/>
        </authorList>
    </citation>
    <scope>NUCLEOTIDE SEQUENCE [LARGE SCALE GENOMIC DNA]</scope>
    <source>
        <strain evidence="2">180601</strain>
        <tissue evidence="2">Whole Body</tissue>
    </source>
</reference>
<dbReference type="Proteomes" id="UP000478052">
    <property type="component" value="Unassembled WGS sequence"/>
</dbReference>
<keyword evidence="3" id="KW-1185">Reference proteome</keyword>
<evidence type="ECO:0000313" key="3">
    <source>
        <dbReference type="Proteomes" id="UP000478052"/>
    </source>
</evidence>
<keyword evidence="1" id="KW-0472">Membrane</keyword>
<evidence type="ECO:0000313" key="2">
    <source>
        <dbReference type="EMBL" id="KAF0766727.1"/>
    </source>
</evidence>
<keyword evidence="1" id="KW-0812">Transmembrane</keyword>
<name>A0A6G0Z8A7_APHCR</name>
<gene>
    <name evidence="2" type="ORF">FWK35_00005545</name>
</gene>
<protein>
    <submittedName>
        <fullName evidence="2">Uncharacterized protein</fullName>
    </submittedName>
</protein>
<comment type="caution">
    <text evidence="2">The sequence shown here is derived from an EMBL/GenBank/DDBJ whole genome shotgun (WGS) entry which is preliminary data.</text>
</comment>
<dbReference type="AlphaFoldDB" id="A0A6G0Z8A7"/>
<sequence length="76" mass="9312">MFLFFQLQIISFVSDVHESPHDNVNYGVFILHFFCIYWIKCILLHNLNIMNIIAYFRPKTRKLKMYVFSRYIFSLL</sequence>
<evidence type="ECO:0000256" key="1">
    <source>
        <dbReference type="SAM" id="Phobius"/>
    </source>
</evidence>
<organism evidence="2 3">
    <name type="scientific">Aphis craccivora</name>
    <name type="common">Cowpea aphid</name>
    <dbReference type="NCBI Taxonomy" id="307492"/>
    <lineage>
        <taxon>Eukaryota</taxon>
        <taxon>Metazoa</taxon>
        <taxon>Ecdysozoa</taxon>
        <taxon>Arthropoda</taxon>
        <taxon>Hexapoda</taxon>
        <taxon>Insecta</taxon>
        <taxon>Pterygota</taxon>
        <taxon>Neoptera</taxon>
        <taxon>Paraneoptera</taxon>
        <taxon>Hemiptera</taxon>
        <taxon>Sternorrhyncha</taxon>
        <taxon>Aphidomorpha</taxon>
        <taxon>Aphidoidea</taxon>
        <taxon>Aphididae</taxon>
        <taxon>Aphidini</taxon>
        <taxon>Aphis</taxon>
        <taxon>Aphis</taxon>
    </lineage>
</organism>
<feature type="transmembrane region" description="Helical" evidence="1">
    <location>
        <begin position="28"/>
        <end position="56"/>
    </location>
</feature>
<proteinExistence type="predicted"/>
<dbReference type="EMBL" id="VUJU01001119">
    <property type="protein sequence ID" value="KAF0766727.1"/>
    <property type="molecule type" value="Genomic_DNA"/>
</dbReference>
<accession>A0A6G0Z8A7</accession>